<name>A0A0C4YFS9_9BURK</name>
<dbReference type="KEGG" id="cbw:RR42_s0175"/>
<dbReference type="GO" id="GO:0003700">
    <property type="term" value="F:DNA-binding transcription factor activity"/>
    <property type="evidence" value="ECO:0007669"/>
    <property type="project" value="InterPro"/>
</dbReference>
<dbReference type="Gene3D" id="1.10.10.10">
    <property type="entry name" value="Winged helix-like DNA-binding domain superfamily/Winged helix DNA-binding domain"/>
    <property type="match status" value="1"/>
</dbReference>
<keyword evidence="3" id="KW-1185">Reference proteome</keyword>
<gene>
    <name evidence="2" type="ORF">RR42_s0175</name>
</gene>
<dbReference type="RefSeq" id="WP_043352899.1">
    <property type="nucleotide sequence ID" value="NZ_CP010537.1"/>
</dbReference>
<proteinExistence type="predicted"/>
<dbReference type="Pfam" id="PF01047">
    <property type="entry name" value="MarR"/>
    <property type="match status" value="1"/>
</dbReference>
<accession>A0A0C4YFS9</accession>
<dbReference type="SMART" id="SM00347">
    <property type="entry name" value="HTH_MARR"/>
    <property type="match status" value="1"/>
</dbReference>
<dbReference type="AlphaFoldDB" id="A0A0C4YFS9"/>
<dbReference type="PANTHER" id="PTHR33164">
    <property type="entry name" value="TRANSCRIPTIONAL REGULATOR, MARR FAMILY"/>
    <property type="match status" value="1"/>
</dbReference>
<dbReference type="OrthoDB" id="9814496at2"/>
<dbReference type="Proteomes" id="UP000031843">
    <property type="component" value="Chromosome secondary"/>
</dbReference>
<evidence type="ECO:0000259" key="1">
    <source>
        <dbReference type="PROSITE" id="PS50995"/>
    </source>
</evidence>
<dbReference type="GO" id="GO:0006950">
    <property type="term" value="P:response to stress"/>
    <property type="evidence" value="ECO:0007669"/>
    <property type="project" value="TreeGrafter"/>
</dbReference>
<evidence type="ECO:0000313" key="3">
    <source>
        <dbReference type="Proteomes" id="UP000031843"/>
    </source>
</evidence>
<protein>
    <submittedName>
        <fullName evidence="2">Transcriptional regulator, MarR family</fullName>
    </submittedName>
</protein>
<dbReference type="PANTHER" id="PTHR33164:SF95">
    <property type="entry name" value="TRANSCRIPTIONAL REGULATOR"/>
    <property type="match status" value="1"/>
</dbReference>
<dbReference type="STRING" id="68895.RR42_s0175"/>
<dbReference type="InterPro" id="IPR036388">
    <property type="entry name" value="WH-like_DNA-bd_sf"/>
</dbReference>
<dbReference type="EMBL" id="CP010537">
    <property type="protein sequence ID" value="AJG21773.1"/>
    <property type="molecule type" value="Genomic_DNA"/>
</dbReference>
<feature type="domain" description="HTH marR-type" evidence="1">
    <location>
        <begin position="22"/>
        <end position="154"/>
    </location>
</feature>
<dbReference type="SUPFAM" id="SSF46785">
    <property type="entry name" value="Winged helix' DNA-binding domain"/>
    <property type="match status" value="1"/>
</dbReference>
<dbReference type="PROSITE" id="PS50995">
    <property type="entry name" value="HTH_MARR_2"/>
    <property type="match status" value="1"/>
</dbReference>
<reference evidence="2 3" key="1">
    <citation type="journal article" date="2015" name="Genome Announc.">
        <title>Complete Genome Sequence of Cupriavidus basilensis 4G11, Isolated from the Oak Ridge Field Research Center Site.</title>
        <authorList>
            <person name="Ray J."/>
            <person name="Waters R.J."/>
            <person name="Skerker J.M."/>
            <person name="Kuehl J.V."/>
            <person name="Price M.N."/>
            <person name="Huang J."/>
            <person name="Chakraborty R."/>
            <person name="Arkin A.P."/>
            <person name="Deutschbauer A."/>
        </authorList>
    </citation>
    <scope>NUCLEOTIDE SEQUENCE [LARGE SCALE GENOMIC DNA]</scope>
    <source>
        <strain evidence="2">4G11</strain>
    </source>
</reference>
<dbReference type="InterPro" id="IPR000835">
    <property type="entry name" value="HTH_MarR-typ"/>
</dbReference>
<evidence type="ECO:0000313" key="2">
    <source>
        <dbReference type="EMBL" id="AJG21773.1"/>
    </source>
</evidence>
<dbReference type="PRINTS" id="PR00598">
    <property type="entry name" value="HTHMARR"/>
</dbReference>
<dbReference type="InterPro" id="IPR039422">
    <property type="entry name" value="MarR/SlyA-like"/>
</dbReference>
<organism evidence="2 3">
    <name type="scientific">Cupriavidus basilensis</name>
    <dbReference type="NCBI Taxonomy" id="68895"/>
    <lineage>
        <taxon>Bacteria</taxon>
        <taxon>Pseudomonadati</taxon>
        <taxon>Pseudomonadota</taxon>
        <taxon>Betaproteobacteria</taxon>
        <taxon>Burkholderiales</taxon>
        <taxon>Burkholderiaceae</taxon>
        <taxon>Cupriavidus</taxon>
    </lineage>
</organism>
<dbReference type="InterPro" id="IPR036390">
    <property type="entry name" value="WH_DNA-bd_sf"/>
</dbReference>
<sequence>MSNSSARKTAAQKPAAADYDFTEQVGHLLRRAYQRHVAIFQQTIADSQLTAAQFVVMCAVNERGSCSLSEIVRATAIDQATVRGIIERLKARELVAVSHDTNDRRKVVVTVTPAGHALIEQTVPFAHKISEQTFGDLNPAERVAITYLLRKMSEFDERDERGNAADGEPE</sequence>